<accession>A0AAV3YBI4</accession>
<gene>
    <name evidence="1" type="ORF">PoB_000630200</name>
</gene>
<evidence type="ECO:0000313" key="1">
    <source>
        <dbReference type="EMBL" id="GFN79796.1"/>
    </source>
</evidence>
<comment type="caution">
    <text evidence="1">The sequence shown here is derived from an EMBL/GenBank/DDBJ whole genome shotgun (WGS) entry which is preliminary data.</text>
</comment>
<proteinExistence type="predicted"/>
<evidence type="ECO:0000313" key="2">
    <source>
        <dbReference type="Proteomes" id="UP000735302"/>
    </source>
</evidence>
<name>A0AAV3YBI4_9GAST</name>
<dbReference type="AlphaFoldDB" id="A0AAV3YBI4"/>
<protein>
    <submittedName>
        <fullName evidence="1">Uncharacterized protein</fullName>
    </submittedName>
</protein>
<sequence>MVRLLTKKGKRAPVHKIDLNNFIDIGPLCPITSWVCEATHFRQNSLSSFPQIEHKFLPSCRKNSLKNVREIQVALENLYFVRMKASYKASTLRRNTTVGAISKLANPHNLTTMAKPFTPMIADDL</sequence>
<reference evidence="1 2" key="1">
    <citation type="journal article" date="2021" name="Elife">
        <title>Chloroplast acquisition without the gene transfer in kleptoplastic sea slugs, Plakobranchus ocellatus.</title>
        <authorList>
            <person name="Maeda T."/>
            <person name="Takahashi S."/>
            <person name="Yoshida T."/>
            <person name="Shimamura S."/>
            <person name="Takaki Y."/>
            <person name="Nagai Y."/>
            <person name="Toyoda A."/>
            <person name="Suzuki Y."/>
            <person name="Arimoto A."/>
            <person name="Ishii H."/>
            <person name="Satoh N."/>
            <person name="Nishiyama T."/>
            <person name="Hasebe M."/>
            <person name="Maruyama T."/>
            <person name="Minagawa J."/>
            <person name="Obokata J."/>
            <person name="Shigenobu S."/>
        </authorList>
    </citation>
    <scope>NUCLEOTIDE SEQUENCE [LARGE SCALE GENOMIC DNA]</scope>
</reference>
<keyword evidence="2" id="KW-1185">Reference proteome</keyword>
<dbReference type="Proteomes" id="UP000735302">
    <property type="component" value="Unassembled WGS sequence"/>
</dbReference>
<organism evidence="1 2">
    <name type="scientific">Plakobranchus ocellatus</name>
    <dbReference type="NCBI Taxonomy" id="259542"/>
    <lineage>
        <taxon>Eukaryota</taxon>
        <taxon>Metazoa</taxon>
        <taxon>Spiralia</taxon>
        <taxon>Lophotrochozoa</taxon>
        <taxon>Mollusca</taxon>
        <taxon>Gastropoda</taxon>
        <taxon>Heterobranchia</taxon>
        <taxon>Euthyneura</taxon>
        <taxon>Panpulmonata</taxon>
        <taxon>Sacoglossa</taxon>
        <taxon>Placobranchoidea</taxon>
        <taxon>Plakobranchidae</taxon>
        <taxon>Plakobranchus</taxon>
    </lineage>
</organism>
<dbReference type="EMBL" id="BLXT01000744">
    <property type="protein sequence ID" value="GFN79796.1"/>
    <property type="molecule type" value="Genomic_DNA"/>
</dbReference>